<accession>A0ABW4X234</accession>
<organism evidence="2 3">
    <name type="scientific">Pontibacter silvestris</name>
    <dbReference type="NCBI Taxonomy" id="2305183"/>
    <lineage>
        <taxon>Bacteria</taxon>
        <taxon>Pseudomonadati</taxon>
        <taxon>Bacteroidota</taxon>
        <taxon>Cytophagia</taxon>
        <taxon>Cytophagales</taxon>
        <taxon>Hymenobacteraceae</taxon>
        <taxon>Pontibacter</taxon>
    </lineage>
</organism>
<dbReference type="Proteomes" id="UP001597369">
    <property type="component" value="Unassembled WGS sequence"/>
</dbReference>
<comment type="caution">
    <text evidence="2">The sequence shown here is derived from an EMBL/GenBank/DDBJ whole genome shotgun (WGS) entry which is preliminary data.</text>
</comment>
<proteinExistence type="predicted"/>
<keyword evidence="3" id="KW-1185">Reference proteome</keyword>
<dbReference type="RefSeq" id="WP_229958987.1">
    <property type="nucleotide sequence ID" value="NZ_JAJJWI010000004.1"/>
</dbReference>
<sequence length="163" mass="17439">MKTFFKVAILVMLGFASTASVLAQQIAIEANGDLNFGTIIAPITSGTVTIHPDGSRTLSRVIAPYVAGDYTSAANFRIYNPQNNGNKEKHFSITLPKEHVLQNAGGSTITLTDFVTSLPGNMGSFRRGDLYFSVGATLNIQANQPAGTYTSRYGGFPVMVNNE</sequence>
<dbReference type="InterPro" id="IPR025514">
    <property type="entry name" value="DUF4402"/>
</dbReference>
<keyword evidence="1" id="KW-0732">Signal</keyword>
<reference evidence="3" key="1">
    <citation type="journal article" date="2019" name="Int. J. Syst. Evol. Microbiol.">
        <title>The Global Catalogue of Microorganisms (GCM) 10K type strain sequencing project: providing services to taxonomists for standard genome sequencing and annotation.</title>
        <authorList>
            <consortium name="The Broad Institute Genomics Platform"/>
            <consortium name="The Broad Institute Genome Sequencing Center for Infectious Disease"/>
            <person name="Wu L."/>
            <person name="Ma J."/>
        </authorList>
    </citation>
    <scope>NUCLEOTIDE SEQUENCE [LARGE SCALE GENOMIC DNA]</scope>
    <source>
        <strain evidence="3">JCM 16545</strain>
    </source>
</reference>
<protein>
    <submittedName>
        <fullName evidence="2">DUF4402 domain-containing protein</fullName>
    </submittedName>
</protein>
<name>A0ABW4X234_9BACT</name>
<gene>
    <name evidence="2" type="ORF">ACFSKU_17260</name>
</gene>
<evidence type="ECO:0000256" key="1">
    <source>
        <dbReference type="SAM" id="SignalP"/>
    </source>
</evidence>
<dbReference type="Pfam" id="PF14352">
    <property type="entry name" value="DUF4402"/>
    <property type="match status" value="1"/>
</dbReference>
<feature type="chain" id="PRO_5045222241" evidence="1">
    <location>
        <begin position="24"/>
        <end position="163"/>
    </location>
</feature>
<dbReference type="EMBL" id="JBHUHV010000054">
    <property type="protein sequence ID" value="MFD2068641.1"/>
    <property type="molecule type" value="Genomic_DNA"/>
</dbReference>
<evidence type="ECO:0000313" key="3">
    <source>
        <dbReference type="Proteomes" id="UP001597369"/>
    </source>
</evidence>
<evidence type="ECO:0000313" key="2">
    <source>
        <dbReference type="EMBL" id="MFD2068641.1"/>
    </source>
</evidence>
<feature type="signal peptide" evidence="1">
    <location>
        <begin position="1"/>
        <end position="23"/>
    </location>
</feature>